<reference evidence="1" key="1">
    <citation type="journal article" date="2022" name="bioRxiv">
        <title>Sequencing and chromosome-scale assembly of the giantPleurodeles waltlgenome.</title>
        <authorList>
            <person name="Brown T."/>
            <person name="Elewa A."/>
            <person name="Iarovenko S."/>
            <person name="Subramanian E."/>
            <person name="Araus A.J."/>
            <person name="Petzold A."/>
            <person name="Susuki M."/>
            <person name="Suzuki K.-i.T."/>
            <person name="Hayashi T."/>
            <person name="Toyoda A."/>
            <person name="Oliveira C."/>
            <person name="Osipova E."/>
            <person name="Leigh N.D."/>
            <person name="Simon A."/>
            <person name="Yun M.H."/>
        </authorList>
    </citation>
    <scope>NUCLEOTIDE SEQUENCE</scope>
    <source>
        <strain evidence="1">20211129_DDA</strain>
        <tissue evidence="1">Liver</tissue>
    </source>
</reference>
<name>A0AAV7U911_PLEWA</name>
<evidence type="ECO:0000313" key="2">
    <source>
        <dbReference type="Proteomes" id="UP001066276"/>
    </source>
</evidence>
<comment type="caution">
    <text evidence="1">The sequence shown here is derived from an EMBL/GenBank/DDBJ whole genome shotgun (WGS) entry which is preliminary data.</text>
</comment>
<gene>
    <name evidence="1" type="ORF">NDU88_001330</name>
</gene>
<keyword evidence="2" id="KW-1185">Reference proteome</keyword>
<proteinExistence type="predicted"/>
<accession>A0AAV7U911</accession>
<dbReference type="Proteomes" id="UP001066276">
    <property type="component" value="Chromosome 3_1"/>
</dbReference>
<dbReference type="AlphaFoldDB" id="A0AAV7U911"/>
<dbReference type="EMBL" id="JANPWB010000005">
    <property type="protein sequence ID" value="KAJ1184524.1"/>
    <property type="molecule type" value="Genomic_DNA"/>
</dbReference>
<evidence type="ECO:0000313" key="1">
    <source>
        <dbReference type="EMBL" id="KAJ1184524.1"/>
    </source>
</evidence>
<sequence>MRTTTACPAQDTTMDCTLQKVTAVGCRLEGMDSTVSTLAAETKSIHLDIAGFQSCVTGLEQRVTTVEDHLNTIPEQDQELLFLRSKLIDLEDKSPRNNVRYFSFPENMAESDIQAFLRTFSPQSLA</sequence>
<organism evidence="1 2">
    <name type="scientific">Pleurodeles waltl</name>
    <name type="common">Iberian ribbed newt</name>
    <dbReference type="NCBI Taxonomy" id="8319"/>
    <lineage>
        <taxon>Eukaryota</taxon>
        <taxon>Metazoa</taxon>
        <taxon>Chordata</taxon>
        <taxon>Craniata</taxon>
        <taxon>Vertebrata</taxon>
        <taxon>Euteleostomi</taxon>
        <taxon>Amphibia</taxon>
        <taxon>Batrachia</taxon>
        <taxon>Caudata</taxon>
        <taxon>Salamandroidea</taxon>
        <taxon>Salamandridae</taxon>
        <taxon>Pleurodelinae</taxon>
        <taxon>Pleurodeles</taxon>
    </lineage>
</organism>
<protein>
    <submittedName>
        <fullName evidence="1">Uncharacterized protein</fullName>
    </submittedName>
</protein>